<keyword evidence="10" id="KW-0812">Transmembrane</keyword>
<evidence type="ECO:0000256" key="8">
    <source>
        <dbReference type="ARBA" id="ARBA00023012"/>
    </source>
</evidence>
<sequence length="395" mass="41791">MKHPDGLWATAGRRLSPYLDISIAVVATVLALGALFAADIEGIDPRLRGPDAVAVIGTVVATGSLYWRRTYPTFSYCTFGAGCLIVTLTGHYIGLLSILLLLSLYSLAAHGRRRNAAIALVATMALFGILSAIDIPDLRTADLLQAWALLITAWAVGDAIRARRAGQREQLLAAEHDAILAREQVGRAVAEERLRIARELHDVVAHSMSLIAVQAGVGAHVIRTDVDAAERALQIVAETSREALAQTRSMLGVLRQEDDPVSGPVPQGIDDVPALVAVVQTAGVNIDLEIEGAATRLDPAVELAAYRIVQESLTNVLKHGGPRAHVQLTYRTDELDIEITDPGGRSAAPSQDSGGHGLSGLRERAHLVGGRFASGPTADGGFRAHATLPLTENGS</sequence>
<keyword evidence="6 14" id="KW-0418">Kinase</keyword>
<dbReference type="Proteomes" id="UP000247591">
    <property type="component" value="Unassembled WGS sequence"/>
</dbReference>
<dbReference type="PANTHER" id="PTHR24421:SF10">
    <property type="entry name" value="NITRATE_NITRITE SENSOR PROTEIN NARQ"/>
    <property type="match status" value="1"/>
</dbReference>
<evidence type="ECO:0000256" key="10">
    <source>
        <dbReference type="SAM" id="Phobius"/>
    </source>
</evidence>
<protein>
    <recommendedName>
        <fullName evidence="2">histidine kinase</fullName>
        <ecNumber evidence="2">2.7.13.3</ecNumber>
    </recommendedName>
</protein>
<keyword evidence="15" id="KW-1185">Reference proteome</keyword>
<keyword evidence="10" id="KW-0472">Membrane</keyword>
<feature type="transmembrane region" description="Helical" evidence="10">
    <location>
        <begin position="79"/>
        <end position="104"/>
    </location>
</feature>
<keyword evidence="5" id="KW-0547">Nucleotide-binding</keyword>
<feature type="domain" description="Histidine kinase/HSP90-like ATPase" evidence="11">
    <location>
        <begin position="302"/>
        <end position="391"/>
    </location>
</feature>
<evidence type="ECO:0000256" key="2">
    <source>
        <dbReference type="ARBA" id="ARBA00012438"/>
    </source>
</evidence>
<reference evidence="14 15" key="1">
    <citation type="submission" date="2018-06" db="EMBL/GenBank/DDBJ databases">
        <title>Genomic Encyclopedia of Type Strains, Phase IV (KMG-IV): sequencing the most valuable type-strain genomes for metagenomic binning, comparative biology and taxonomic classification.</title>
        <authorList>
            <person name="Goeker M."/>
        </authorList>
    </citation>
    <scope>NUCLEOTIDE SEQUENCE [LARGE SCALE GENOMIC DNA]</scope>
    <source>
        <strain evidence="14 15">DSM 45521</strain>
    </source>
</reference>
<dbReference type="Pfam" id="PF07730">
    <property type="entry name" value="HisKA_3"/>
    <property type="match status" value="1"/>
</dbReference>
<gene>
    <name evidence="14" type="ORF">DFR67_10611</name>
</gene>
<feature type="domain" description="Signal transduction histidine kinase subgroup 3 dimerisation and phosphoacceptor" evidence="12">
    <location>
        <begin position="192"/>
        <end position="258"/>
    </location>
</feature>
<name>A0A318RIF2_WILLI</name>
<feature type="transmembrane region" description="Helical" evidence="10">
    <location>
        <begin position="49"/>
        <end position="67"/>
    </location>
</feature>
<dbReference type="GO" id="GO:0046983">
    <property type="term" value="F:protein dimerization activity"/>
    <property type="evidence" value="ECO:0007669"/>
    <property type="project" value="InterPro"/>
</dbReference>
<feature type="transmembrane region" description="Helical" evidence="10">
    <location>
        <begin position="15"/>
        <end position="37"/>
    </location>
</feature>
<dbReference type="Gene3D" id="1.20.5.1930">
    <property type="match status" value="1"/>
</dbReference>
<evidence type="ECO:0000256" key="6">
    <source>
        <dbReference type="ARBA" id="ARBA00022777"/>
    </source>
</evidence>
<dbReference type="Pfam" id="PF23539">
    <property type="entry name" value="DUF7134"/>
    <property type="match status" value="1"/>
</dbReference>
<evidence type="ECO:0000256" key="1">
    <source>
        <dbReference type="ARBA" id="ARBA00000085"/>
    </source>
</evidence>
<dbReference type="InterPro" id="IPR055558">
    <property type="entry name" value="DUF7134"/>
</dbReference>
<dbReference type="AlphaFoldDB" id="A0A318RIF2"/>
<dbReference type="RefSeq" id="WP_110469590.1">
    <property type="nucleotide sequence ID" value="NZ_QJSP01000006.1"/>
</dbReference>
<evidence type="ECO:0000256" key="9">
    <source>
        <dbReference type="SAM" id="MobiDB-lite"/>
    </source>
</evidence>
<keyword evidence="4" id="KW-0808">Transferase</keyword>
<feature type="domain" description="DUF7134" evidence="13">
    <location>
        <begin position="19"/>
        <end position="164"/>
    </location>
</feature>
<dbReference type="EC" id="2.7.13.3" evidence="2"/>
<dbReference type="SUPFAM" id="SSF55874">
    <property type="entry name" value="ATPase domain of HSP90 chaperone/DNA topoisomerase II/histidine kinase"/>
    <property type="match status" value="1"/>
</dbReference>
<dbReference type="InterPro" id="IPR011712">
    <property type="entry name" value="Sig_transdc_His_kin_sub3_dim/P"/>
</dbReference>
<evidence type="ECO:0000256" key="3">
    <source>
        <dbReference type="ARBA" id="ARBA00022553"/>
    </source>
</evidence>
<evidence type="ECO:0000256" key="5">
    <source>
        <dbReference type="ARBA" id="ARBA00022741"/>
    </source>
</evidence>
<comment type="caution">
    <text evidence="14">The sequence shown here is derived from an EMBL/GenBank/DDBJ whole genome shotgun (WGS) entry which is preliminary data.</text>
</comment>
<evidence type="ECO:0000313" key="14">
    <source>
        <dbReference type="EMBL" id="PYE17312.1"/>
    </source>
</evidence>
<dbReference type="PANTHER" id="PTHR24421">
    <property type="entry name" value="NITRATE/NITRITE SENSOR PROTEIN NARX-RELATED"/>
    <property type="match status" value="1"/>
</dbReference>
<feature type="transmembrane region" description="Helical" evidence="10">
    <location>
        <begin position="145"/>
        <end position="162"/>
    </location>
</feature>
<keyword evidence="10" id="KW-1133">Transmembrane helix</keyword>
<dbReference type="OrthoDB" id="227596at2"/>
<evidence type="ECO:0000259" key="11">
    <source>
        <dbReference type="Pfam" id="PF02518"/>
    </source>
</evidence>
<dbReference type="EMBL" id="QJSP01000006">
    <property type="protein sequence ID" value="PYE17312.1"/>
    <property type="molecule type" value="Genomic_DNA"/>
</dbReference>
<keyword evidence="7" id="KW-0067">ATP-binding</keyword>
<feature type="transmembrane region" description="Helical" evidence="10">
    <location>
        <begin position="116"/>
        <end position="133"/>
    </location>
</feature>
<dbReference type="CDD" id="cd16917">
    <property type="entry name" value="HATPase_UhpB-NarQ-NarX-like"/>
    <property type="match status" value="1"/>
</dbReference>
<evidence type="ECO:0000259" key="12">
    <source>
        <dbReference type="Pfam" id="PF07730"/>
    </source>
</evidence>
<feature type="region of interest" description="Disordered" evidence="9">
    <location>
        <begin position="339"/>
        <end position="360"/>
    </location>
</feature>
<dbReference type="InterPro" id="IPR003594">
    <property type="entry name" value="HATPase_dom"/>
</dbReference>
<keyword evidence="8" id="KW-0902">Two-component regulatory system</keyword>
<dbReference type="InterPro" id="IPR036890">
    <property type="entry name" value="HATPase_C_sf"/>
</dbReference>
<comment type="catalytic activity">
    <reaction evidence="1">
        <text>ATP + protein L-histidine = ADP + protein N-phospho-L-histidine.</text>
        <dbReference type="EC" id="2.7.13.3"/>
    </reaction>
</comment>
<dbReference type="Gene3D" id="3.30.565.10">
    <property type="entry name" value="Histidine kinase-like ATPase, C-terminal domain"/>
    <property type="match status" value="1"/>
</dbReference>
<dbReference type="GO" id="GO:0000155">
    <property type="term" value="F:phosphorelay sensor kinase activity"/>
    <property type="evidence" value="ECO:0007669"/>
    <property type="project" value="InterPro"/>
</dbReference>
<evidence type="ECO:0000256" key="4">
    <source>
        <dbReference type="ARBA" id="ARBA00022679"/>
    </source>
</evidence>
<proteinExistence type="predicted"/>
<evidence type="ECO:0000313" key="15">
    <source>
        <dbReference type="Proteomes" id="UP000247591"/>
    </source>
</evidence>
<dbReference type="InterPro" id="IPR050482">
    <property type="entry name" value="Sensor_HK_TwoCompSys"/>
</dbReference>
<organism evidence="14 15">
    <name type="scientific">Williamsia limnetica</name>
    <dbReference type="NCBI Taxonomy" id="882452"/>
    <lineage>
        <taxon>Bacteria</taxon>
        <taxon>Bacillati</taxon>
        <taxon>Actinomycetota</taxon>
        <taxon>Actinomycetes</taxon>
        <taxon>Mycobacteriales</taxon>
        <taxon>Nocardiaceae</taxon>
        <taxon>Williamsia</taxon>
    </lineage>
</organism>
<dbReference type="Pfam" id="PF02518">
    <property type="entry name" value="HATPase_c"/>
    <property type="match status" value="1"/>
</dbReference>
<evidence type="ECO:0000256" key="7">
    <source>
        <dbReference type="ARBA" id="ARBA00022840"/>
    </source>
</evidence>
<dbReference type="GO" id="GO:0016020">
    <property type="term" value="C:membrane"/>
    <property type="evidence" value="ECO:0007669"/>
    <property type="project" value="InterPro"/>
</dbReference>
<evidence type="ECO:0000259" key="13">
    <source>
        <dbReference type="Pfam" id="PF23539"/>
    </source>
</evidence>
<dbReference type="GO" id="GO:0005524">
    <property type="term" value="F:ATP binding"/>
    <property type="evidence" value="ECO:0007669"/>
    <property type="project" value="UniProtKB-KW"/>
</dbReference>
<keyword evidence="3" id="KW-0597">Phosphoprotein</keyword>
<accession>A0A318RIF2</accession>